<dbReference type="Pfam" id="PF00068">
    <property type="entry name" value="Phospholip_A2_1"/>
    <property type="match status" value="1"/>
</dbReference>
<dbReference type="InterPro" id="IPR016090">
    <property type="entry name" value="PLA2-like_dom"/>
</dbReference>
<evidence type="ECO:0000256" key="4">
    <source>
        <dbReference type="ARBA" id="ARBA00022723"/>
    </source>
</evidence>
<dbReference type="SUPFAM" id="SSF48619">
    <property type="entry name" value="Phospholipase A2, PLA2"/>
    <property type="match status" value="1"/>
</dbReference>
<dbReference type="EMBL" id="CAJHNH020000783">
    <property type="protein sequence ID" value="CAG5119860.1"/>
    <property type="molecule type" value="Genomic_DNA"/>
</dbReference>
<dbReference type="InterPro" id="IPR036444">
    <property type="entry name" value="PLipase_A2_dom_sf"/>
</dbReference>
<dbReference type="OrthoDB" id="6065025at2759"/>
<comment type="cofactor">
    <cofactor evidence="11">
        <name>Ca(2+)</name>
        <dbReference type="ChEBI" id="CHEBI:29108"/>
    </cofactor>
    <text evidence="11">Binds 1 Ca(2+) ion per subunit.</text>
</comment>
<evidence type="ECO:0000256" key="11">
    <source>
        <dbReference type="PIRSR" id="PIRSR601211-2"/>
    </source>
</evidence>
<dbReference type="GO" id="GO:0004623">
    <property type="term" value="F:phospholipase A2 activity"/>
    <property type="evidence" value="ECO:0007669"/>
    <property type="project" value="UniProtKB-EC"/>
</dbReference>
<feature type="active site" evidence="10">
    <location>
        <position position="105"/>
    </location>
</feature>
<keyword evidence="17" id="KW-1185">Reference proteome</keyword>
<evidence type="ECO:0000313" key="17">
    <source>
        <dbReference type="Proteomes" id="UP000678393"/>
    </source>
</evidence>
<feature type="disulfide bond" evidence="12">
    <location>
        <begin position="116"/>
        <end position="146"/>
    </location>
</feature>
<comment type="similarity">
    <text evidence="13">Belongs to the phospholipase A2 family.</text>
</comment>
<evidence type="ECO:0000313" key="16">
    <source>
        <dbReference type="EMBL" id="CAG5119860.1"/>
    </source>
</evidence>
<dbReference type="AlphaFoldDB" id="A0A8S3YXH0"/>
<dbReference type="PANTHER" id="PTHR11716:SF47">
    <property type="entry name" value="PHOSPHOLIPASE A2-ALPHA"/>
    <property type="match status" value="1"/>
</dbReference>
<accession>A0A8S3YXH0</accession>
<evidence type="ECO:0000256" key="9">
    <source>
        <dbReference type="ARBA" id="ARBA00023157"/>
    </source>
</evidence>
<dbReference type="GO" id="GO:0006644">
    <property type="term" value="P:phospholipid metabolic process"/>
    <property type="evidence" value="ECO:0007669"/>
    <property type="project" value="InterPro"/>
</dbReference>
<dbReference type="CDD" id="cd00125">
    <property type="entry name" value="PLA2c"/>
    <property type="match status" value="1"/>
</dbReference>
<feature type="disulfide bond" evidence="12">
    <location>
        <begin position="85"/>
        <end position="102"/>
    </location>
</feature>
<dbReference type="Gene3D" id="1.20.90.10">
    <property type="entry name" value="Phospholipase A2 domain"/>
    <property type="match status" value="1"/>
</dbReference>
<keyword evidence="4 11" id="KW-0479">Metal-binding</keyword>
<evidence type="ECO:0000259" key="15">
    <source>
        <dbReference type="SMART" id="SM00085"/>
    </source>
</evidence>
<evidence type="ECO:0000256" key="1">
    <source>
        <dbReference type="ARBA" id="ARBA00004613"/>
    </source>
</evidence>
<dbReference type="GO" id="GO:0005509">
    <property type="term" value="F:calcium ion binding"/>
    <property type="evidence" value="ECO:0007669"/>
    <property type="project" value="InterPro"/>
</dbReference>
<organism evidence="16 17">
    <name type="scientific">Candidula unifasciata</name>
    <dbReference type="NCBI Taxonomy" id="100452"/>
    <lineage>
        <taxon>Eukaryota</taxon>
        <taxon>Metazoa</taxon>
        <taxon>Spiralia</taxon>
        <taxon>Lophotrochozoa</taxon>
        <taxon>Mollusca</taxon>
        <taxon>Gastropoda</taxon>
        <taxon>Heterobranchia</taxon>
        <taxon>Euthyneura</taxon>
        <taxon>Panpulmonata</taxon>
        <taxon>Eupulmonata</taxon>
        <taxon>Stylommatophora</taxon>
        <taxon>Helicina</taxon>
        <taxon>Helicoidea</taxon>
        <taxon>Geomitridae</taxon>
        <taxon>Candidula</taxon>
    </lineage>
</organism>
<evidence type="ECO:0000256" key="3">
    <source>
        <dbReference type="ARBA" id="ARBA00022525"/>
    </source>
</evidence>
<feature type="chain" id="PRO_5035906951" description="phospholipase A2" evidence="14">
    <location>
        <begin position="46"/>
        <end position="180"/>
    </location>
</feature>
<feature type="disulfide bond" evidence="12">
    <location>
        <begin position="137"/>
        <end position="151"/>
    </location>
</feature>
<feature type="domain" description="Phospholipase A2-like central" evidence="15">
    <location>
        <begin position="59"/>
        <end position="179"/>
    </location>
</feature>
<feature type="disulfide bond" evidence="12">
    <location>
        <begin position="101"/>
        <end position="160"/>
    </location>
</feature>
<gene>
    <name evidence="16" type="ORF">CUNI_LOCUS5418</name>
</gene>
<keyword evidence="14" id="KW-0732">Signal</keyword>
<evidence type="ECO:0000256" key="7">
    <source>
        <dbReference type="ARBA" id="ARBA00022963"/>
    </source>
</evidence>
<feature type="signal peptide" evidence="14">
    <location>
        <begin position="1"/>
        <end position="45"/>
    </location>
</feature>
<comment type="subcellular location">
    <subcellularLocation>
        <location evidence="1">Secreted</location>
    </subcellularLocation>
</comment>
<feature type="binding site" evidence="11">
    <location>
        <position position="106"/>
    </location>
    <ligand>
        <name>Ca(2+)</name>
        <dbReference type="ChEBI" id="CHEBI:29108"/>
    </ligand>
</feature>
<evidence type="ECO:0000256" key="5">
    <source>
        <dbReference type="ARBA" id="ARBA00022801"/>
    </source>
</evidence>
<dbReference type="InterPro" id="IPR001211">
    <property type="entry name" value="PLA2"/>
</dbReference>
<dbReference type="GO" id="GO:0005576">
    <property type="term" value="C:extracellular region"/>
    <property type="evidence" value="ECO:0007669"/>
    <property type="project" value="UniProtKB-SubCell"/>
</dbReference>
<evidence type="ECO:0000256" key="8">
    <source>
        <dbReference type="ARBA" id="ARBA00023098"/>
    </source>
</evidence>
<dbReference type="SMART" id="SM00085">
    <property type="entry name" value="PA2c"/>
    <property type="match status" value="1"/>
</dbReference>
<dbReference type="Proteomes" id="UP000678393">
    <property type="component" value="Unassembled WGS sequence"/>
</dbReference>
<dbReference type="GO" id="GO:0016042">
    <property type="term" value="P:lipid catabolic process"/>
    <property type="evidence" value="ECO:0007669"/>
    <property type="project" value="UniProtKB-KW"/>
</dbReference>
<keyword evidence="9 12" id="KW-1015">Disulfide bond</keyword>
<evidence type="ECO:0000256" key="14">
    <source>
        <dbReference type="SAM" id="SignalP"/>
    </source>
</evidence>
<feature type="active site" evidence="10">
    <location>
        <position position="154"/>
    </location>
</feature>
<sequence length="180" mass="20437">MAPKTADDLKPTHVARLFSSSTWTRSIAFLFCVLSLVAQVPVTTGKESLEHSQHRYKRNVLQLCELVALYTGRWCYRYNRYGCYCGLRTSTVAPVDSVDSCCRNHDNCYASLGDGCAFFPSIVTTYQKECSGNVCRCTDSPTVNSCEYRTCQCDVTFAQCLQSTTYNRSFYKYKRSRCQS</sequence>
<comment type="caution">
    <text evidence="16">The sequence shown here is derived from an EMBL/GenBank/DDBJ whole genome shotgun (WGS) entry which is preliminary data.</text>
</comment>
<keyword evidence="5" id="KW-0378">Hydrolase</keyword>
<feature type="binding site" evidence="11">
    <location>
        <position position="86"/>
    </location>
    <ligand>
        <name>Ca(2+)</name>
        <dbReference type="ChEBI" id="CHEBI:29108"/>
    </ligand>
</feature>
<evidence type="ECO:0000256" key="6">
    <source>
        <dbReference type="ARBA" id="ARBA00022837"/>
    </source>
</evidence>
<dbReference type="PROSITE" id="PS00118">
    <property type="entry name" value="PA2_HIS"/>
    <property type="match status" value="1"/>
</dbReference>
<reference evidence="16" key="1">
    <citation type="submission" date="2021-04" db="EMBL/GenBank/DDBJ databases">
        <authorList>
            <consortium name="Molecular Ecology Group"/>
        </authorList>
    </citation>
    <scope>NUCLEOTIDE SEQUENCE</scope>
</reference>
<keyword evidence="6 11" id="KW-0106">Calcium</keyword>
<keyword evidence="7" id="KW-0442">Lipid degradation</keyword>
<evidence type="ECO:0000256" key="2">
    <source>
        <dbReference type="ARBA" id="ARBA00013278"/>
    </source>
</evidence>
<dbReference type="InterPro" id="IPR033113">
    <property type="entry name" value="PLA2_histidine"/>
</dbReference>
<evidence type="ECO:0000256" key="13">
    <source>
        <dbReference type="RuleBase" id="RU003654"/>
    </source>
</evidence>
<dbReference type="GO" id="GO:0050482">
    <property type="term" value="P:arachidonate secretion"/>
    <property type="evidence" value="ECO:0007669"/>
    <property type="project" value="InterPro"/>
</dbReference>
<protein>
    <recommendedName>
        <fullName evidence="2">phospholipase A2</fullName>
        <ecNumber evidence="2">3.1.1.4</ecNumber>
    </recommendedName>
</protein>
<keyword evidence="3" id="KW-0964">Secreted</keyword>
<dbReference type="EC" id="3.1.1.4" evidence="2"/>
<evidence type="ECO:0000256" key="12">
    <source>
        <dbReference type="PIRSR" id="PIRSR601211-3"/>
    </source>
</evidence>
<name>A0A8S3YXH0_9EUPU</name>
<dbReference type="PANTHER" id="PTHR11716">
    <property type="entry name" value="PHOSPHOLIPASE A2 FAMILY MEMBER"/>
    <property type="match status" value="1"/>
</dbReference>
<evidence type="ECO:0000256" key="10">
    <source>
        <dbReference type="PIRSR" id="PIRSR601211-1"/>
    </source>
</evidence>
<proteinExistence type="inferred from homology"/>
<feature type="disulfide bond" evidence="12">
    <location>
        <begin position="108"/>
        <end position="153"/>
    </location>
</feature>
<feature type="binding site" evidence="11">
    <location>
        <position position="84"/>
    </location>
    <ligand>
        <name>Ca(2+)</name>
        <dbReference type="ChEBI" id="CHEBI:29108"/>
    </ligand>
</feature>
<keyword evidence="8" id="KW-0443">Lipid metabolism</keyword>